<accession>A0ABU5VQW4</accession>
<evidence type="ECO:0000313" key="3">
    <source>
        <dbReference type="Proteomes" id="UP001302274"/>
    </source>
</evidence>
<keyword evidence="1" id="KW-1133">Transmembrane helix</keyword>
<keyword evidence="1" id="KW-0472">Membrane</keyword>
<feature type="transmembrane region" description="Helical" evidence="1">
    <location>
        <begin position="83"/>
        <end position="100"/>
    </location>
</feature>
<gene>
    <name evidence="2" type="ORF">SHI21_04430</name>
</gene>
<protein>
    <submittedName>
        <fullName evidence="2">Uncharacterized protein</fullName>
    </submittedName>
</protein>
<feature type="transmembrane region" description="Helical" evidence="1">
    <location>
        <begin position="230"/>
        <end position="251"/>
    </location>
</feature>
<reference evidence="2 3" key="1">
    <citation type="submission" date="2023-11" db="EMBL/GenBank/DDBJ databases">
        <title>A Novel Polar Bacteriovorax (B. antarcticus) Isolated from the Biocrust in Antarctica.</title>
        <authorList>
            <person name="Mun W."/>
            <person name="Choi S.Y."/>
            <person name="Mitchell R.J."/>
        </authorList>
    </citation>
    <scope>NUCLEOTIDE SEQUENCE [LARGE SCALE GENOMIC DNA]</scope>
    <source>
        <strain evidence="2 3">PP10</strain>
    </source>
</reference>
<keyword evidence="3" id="KW-1185">Reference proteome</keyword>
<comment type="caution">
    <text evidence="2">The sequence shown here is derived from an EMBL/GenBank/DDBJ whole genome shotgun (WGS) entry which is preliminary data.</text>
</comment>
<feature type="transmembrane region" description="Helical" evidence="1">
    <location>
        <begin position="30"/>
        <end position="49"/>
    </location>
</feature>
<evidence type="ECO:0000313" key="2">
    <source>
        <dbReference type="EMBL" id="MEA9355429.1"/>
    </source>
</evidence>
<dbReference type="Proteomes" id="UP001302274">
    <property type="component" value="Unassembled WGS sequence"/>
</dbReference>
<organism evidence="2 3">
    <name type="scientific">Bacteriovorax antarcticus</name>
    <dbReference type="NCBI Taxonomy" id="3088717"/>
    <lineage>
        <taxon>Bacteria</taxon>
        <taxon>Pseudomonadati</taxon>
        <taxon>Bdellovibrionota</taxon>
        <taxon>Bacteriovoracia</taxon>
        <taxon>Bacteriovoracales</taxon>
        <taxon>Bacteriovoracaceae</taxon>
        <taxon>Bacteriovorax</taxon>
    </lineage>
</organism>
<dbReference type="RefSeq" id="WP_323574974.1">
    <property type="nucleotide sequence ID" value="NZ_JAYGJQ010000001.1"/>
</dbReference>
<feature type="transmembrane region" description="Helical" evidence="1">
    <location>
        <begin position="178"/>
        <end position="200"/>
    </location>
</feature>
<keyword evidence="1" id="KW-0812">Transmembrane</keyword>
<name>A0ABU5VQW4_9BACT</name>
<dbReference type="EMBL" id="JAYGJQ010000001">
    <property type="protein sequence ID" value="MEA9355429.1"/>
    <property type="molecule type" value="Genomic_DNA"/>
</dbReference>
<evidence type="ECO:0000256" key="1">
    <source>
        <dbReference type="SAM" id="Phobius"/>
    </source>
</evidence>
<sequence>MKSFTHYKERVLKHLDDEEQMFKIGMGLKFLGVSVICTVSVLLFTYLLIRIDLIFFVAHGFPGALDFKEAFIEFIYSSLYDEVIWIALSGFFVFALGYYLSGIMIRPFKVIGQYCDDKISDKKNYYTPDFFSDLKLLTSFSVFFFTKVDEGAIKGKLGQVEIPTHFTRIHKPNFERNFFFNYLFIIAIFALMSSLGIIALNLEFRDQVSDLARRFLADNKQATYFLDEQFVIADIAVYFFVSLHLFLYFLLGVHMYSKVATPAFAVFATMRSFLKGNHHNRVHLIGYYYLRGDCRKINKYLDHVQKNLT</sequence>
<proteinExistence type="predicted"/>